<dbReference type="EMBL" id="QXGD01002486">
    <property type="protein sequence ID" value="KAE9187985.1"/>
    <property type="molecule type" value="Genomic_DNA"/>
</dbReference>
<evidence type="ECO:0000313" key="16">
    <source>
        <dbReference type="Proteomes" id="UP000441208"/>
    </source>
</evidence>
<keyword evidence="12" id="KW-1185">Reference proteome</keyword>
<reference evidence="17 18" key="1">
    <citation type="submission" date="2018-09" db="EMBL/GenBank/DDBJ databases">
        <title>Genomic investigation of the strawberry pathogen Phytophthora fragariae indicates pathogenicity is determined by transcriptional variation in three key races.</title>
        <authorList>
            <person name="Adams T.M."/>
            <person name="Armitage A.D."/>
            <person name="Sobczyk M.K."/>
            <person name="Bates H.J."/>
            <person name="Dunwell J.M."/>
            <person name="Nellist C.F."/>
            <person name="Harrison R.J."/>
        </authorList>
    </citation>
    <scope>NUCLEOTIDE SEQUENCE [LARGE SCALE GENOMIC DNA]</scope>
    <source>
        <strain evidence="9 13">A4</strain>
        <strain evidence="8 14">BC-1</strain>
        <strain evidence="6 18">BC-23</strain>
        <strain evidence="7 12">NOV-27</strain>
        <strain evidence="5 15">NOV-5</strain>
        <strain evidence="4 16">NOV-71</strain>
        <strain evidence="10 19">NOV-77</strain>
        <strain evidence="1 11">NOV-9</strain>
        <strain evidence="3 20">ONT-3</strain>
        <strain evidence="2 17">SCRP245</strain>
    </source>
</reference>
<dbReference type="EMBL" id="QXGC01002880">
    <property type="protein sequence ID" value="KAE9180779.1"/>
    <property type="molecule type" value="Genomic_DNA"/>
</dbReference>
<evidence type="ECO:0000313" key="3">
    <source>
        <dbReference type="EMBL" id="KAE9067219.1"/>
    </source>
</evidence>
<evidence type="ECO:0000313" key="6">
    <source>
        <dbReference type="EMBL" id="KAE9180779.1"/>
    </source>
</evidence>
<proteinExistence type="predicted"/>
<evidence type="ECO:0000313" key="4">
    <source>
        <dbReference type="EMBL" id="KAE9076666.1"/>
    </source>
</evidence>
<dbReference type="EMBL" id="QXFZ01002482">
    <property type="protein sequence ID" value="KAE9076666.1"/>
    <property type="molecule type" value="Genomic_DNA"/>
</dbReference>
<dbReference type="EMBL" id="QXFX01003753">
    <property type="protein sequence ID" value="KAE9067219.1"/>
    <property type="molecule type" value="Genomic_DNA"/>
</dbReference>
<dbReference type="EMBL" id="QXFW01002852">
    <property type="protein sequence ID" value="KAE8974889.1"/>
    <property type="molecule type" value="Genomic_DNA"/>
</dbReference>
<evidence type="ECO:0000313" key="9">
    <source>
        <dbReference type="EMBL" id="KAE9273298.1"/>
    </source>
</evidence>
<evidence type="ECO:0000313" key="11">
    <source>
        <dbReference type="Proteomes" id="UP000429523"/>
    </source>
</evidence>
<dbReference type="Proteomes" id="UP000441208">
    <property type="component" value="Unassembled WGS sequence"/>
</dbReference>
<dbReference type="EMBL" id="QXGF01002873">
    <property type="protein sequence ID" value="KAE8923113.1"/>
    <property type="molecule type" value="Genomic_DNA"/>
</dbReference>
<dbReference type="EMBL" id="QXGA01002947">
    <property type="protein sequence ID" value="KAE9089685.1"/>
    <property type="molecule type" value="Genomic_DNA"/>
</dbReference>
<evidence type="ECO:0000313" key="10">
    <source>
        <dbReference type="EMBL" id="KAE9282339.1"/>
    </source>
</evidence>
<accession>A0A6A3HWC9</accession>
<evidence type="ECO:0000313" key="17">
    <source>
        <dbReference type="Proteomes" id="UP000460718"/>
    </source>
</evidence>
<evidence type="ECO:0000313" key="5">
    <source>
        <dbReference type="EMBL" id="KAE9089685.1"/>
    </source>
</evidence>
<dbReference type="Proteomes" id="UP000476176">
    <property type="component" value="Unassembled WGS sequence"/>
</dbReference>
<dbReference type="AlphaFoldDB" id="A0A6A3HWC9"/>
<evidence type="ECO:0000313" key="7">
    <source>
        <dbReference type="EMBL" id="KAE9184026.1"/>
    </source>
</evidence>
<organism evidence="2 17">
    <name type="scientific">Phytophthora fragariae</name>
    <dbReference type="NCBI Taxonomy" id="53985"/>
    <lineage>
        <taxon>Eukaryota</taxon>
        <taxon>Sar</taxon>
        <taxon>Stramenopiles</taxon>
        <taxon>Oomycota</taxon>
        <taxon>Peronosporomycetes</taxon>
        <taxon>Peronosporales</taxon>
        <taxon>Peronosporaceae</taxon>
        <taxon>Phytophthora</taxon>
    </lineage>
</organism>
<dbReference type="Proteomes" id="UP000488956">
    <property type="component" value="Unassembled WGS sequence"/>
</dbReference>
<evidence type="ECO:0000313" key="14">
    <source>
        <dbReference type="Proteomes" id="UP000440367"/>
    </source>
</evidence>
<evidence type="ECO:0000313" key="8">
    <source>
        <dbReference type="EMBL" id="KAE9187985.1"/>
    </source>
</evidence>
<comment type="caution">
    <text evidence="2">The sequence shown here is derived from an EMBL/GenBank/DDBJ whole genome shotgun (WGS) entry which is preliminary data.</text>
</comment>
<dbReference type="Proteomes" id="UP000486351">
    <property type="component" value="Unassembled WGS sequence"/>
</dbReference>
<gene>
    <name evidence="9" type="ORF">PF001_g27569</name>
    <name evidence="8" type="ORF">PF002_g25437</name>
    <name evidence="6" type="ORF">PF004_g24740</name>
    <name evidence="7" type="ORF">PF005_g21846</name>
    <name evidence="5" type="ORF">PF006_g25306</name>
    <name evidence="4" type="ORF">PF007_g24543</name>
    <name evidence="10" type="ORF">PF008_g27663</name>
    <name evidence="1" type="ORF">PF009_g26631</name>
    <name evidence="3" type="ORF">PF010_g27552</name>
    <name evidence="2" type="ORF">PF011_g24688</name>
</gene>
<dbReference type="EMBL" id="QXGE01003792">
    <property type="protein sequence ID" value="KAE9273298.1"/>
    <property type="molecule type" value="Genomic_DNA"/>
</dbReference>
<evidence type="ECO:0000313" key="13">
    <source>
        <dbReference type="Proteomes" id="UP000437068"/>
    </source>
</evidence>
<dbReference type="Proteomes" id="UP000437068">
    <property type="component" value="Unassembled WGS sequence"/>
</dbReference>
<evidence type="ECO:0000313" key="1">
    <source>
        <dbReference type="EMBL" id="KAE8923113.1"/>
    </source>
</evidence>
<protein>
    <submittedName>
        <fullName evidence="2">Uncharacterized protein</fullName>
    </submittedName>
</protein>
<evidence type="ECO:0000313" key="15">
    <source>
        <dbReference type="Proteomes" id="UP000440732"/>
    </source>
</evidence>
<name>A0A6A3HWC9_9STRA</name>
<evidence type="ECO:0000313" key="18">
    <source>
        <dbReference type="Proteomes" id="UP000476176"/>
    </source>
</evidence>
<dbReference type="EMBL" id="QXFY01003758">
    <property type="protein sequence ID" value="KAE9282339.1"/>
    <property type="molecule type" value="Genomic_DNA"/>
</dbReference>
<sequence>MPTERFPALKDIKDSTFYRPTSKTFGCTIEQLKKQTIRRKTDSITRKPGDSARVAQIVSSCPGGSFDRMRLQQILCGWCERRQLSTFSLASTLLGKSLSCTQHRNAFSRG</sequence>
<dbReference type="Proteomes" id="UP000429523">
    <property type="component" value="Unassembled WGS sequence"/>
</dbReference>
<dbReference type="Proteomes" id="UP000460718">
    <property type="component" value="Unassembled WGS sequence"/>
</dbReference>
<evidence type="ECO:0000313" key="2">
    <source>
        <dbReference type="EMBL" id="KAE8974889.1"/>
    </source>
</evidence>
<evidence type="ECO:0000313" key="19">
    <source>
        <dbReference type="Proteomes" id="UP000486351"/>
    </source>
</evidence>
<evidence type="ECO:0000313" key="12">
    <source>
        <dbReference type="Proteomes" id="UP000433483"/>
    </source>
</evidence>
<evidence type="ECO:0000313" key="20">
    <source>
        <dbReference type="Proteomes" id="UP000488956"/>
    </source>
</evidence>
<dbReference type="Proteomes" id="UP000440367">
    <property type="component" value="Unassembled WGS sequence"/>
</dbReference>
<dbReference type="Proteomes" id="UP000440732">
    <property type="component" value="Unassembled WGS sequence"/>
</dbReference>
<dbReference type="EMBL" id="QXGB01001900">
    <property type="protein sequence ID" value="KAE9184026.1"/>
    <property type="molecule type" value="Genomic_DNA"/>
</dbReference>
<dbReference type="Proteomes" id="UP000433483">
    <property type="component" value="Unassembled WGS sequence"/>
</dbReference>